<comment type="caution">
    <text evidence="1">The sequence shown here is derived from an EMBL/GenBank/DDBJ whole genome shotgun (WGS) entry which is preliminary data.</text>
</comment>
<organism evidence="1 2">
    <name type="scientific">Tanacetum coccineum</name>
    <dbReference type="NCBI Taxonomy" id="301880"/>
    <lineage>
        <taxon>Eukaryota</taxon>
        <taxon>Viridiplantae</taxon>
        <taxon>Streptophyta</taxon>
        <taxon>Embryophyta</taxon>
        <taxon>Tracheophyta</taxon>
        <taxon>Spermatophyta</taxon>
        <taxon>Magnoliopsida</taxon>
        <taxon>eudicotyledons</taxon>
        <taxon>Gunneridae</taxon>
        <taxon>Pentapetalae</taxon>
        <taxon>asterids</taxon>
        <taxon>campanulids</taxon>
        <taxon>Asterales</taxon>
        <taxon>Asteraceae</taxon>
        <taxon>Asteroideae</taxon>
        <taxon>Anthemideae</taxon>
        <taxon>Anthemidinae</taxon>
        <taxon>Tanacetum</taxon>
    </lineage>
</organism>
<accession>A0ABQ5DBS9</accession>
<evidence type="ECO:0000313" key="2">
    <source>
        <dbReference type="Proteomes" id="UP001151760"/>
    </source>
</evidence>
<proteinExistence type="predicted"/>
<evidence type="ECO:0000313" key="1">
    <source>
        <dbReference type="EMBL" id="GJT36428.1"/>
    </source>
</evidence>
<name>A0ABQ5DBS9_9ASTR</name>
<reference evidence="1" key="2">
    <citation type="submission" date="2022-01" db="EMBL/GenBank/DDBJ databases">
        <authorList>
            <person name="Yamashiro T."/>
            <person name="Shiraishi A."/>
            <person name="Satake H."/>
            <person name="Nakayama K."/>
        </authorList>
    </citation>
    <scope>NUCLEOTIDE SEQUENCE</scope>
</reference>
<dbReference type="Proteomes" id="UP001151760">
    <property type="component" value="Unassembled WGS sequence"/>
</dbReference>
<protein>
    <submittedName>
        <fullName evidence="1">Uncharacterized protein</fullName>
    </submittedName>
</protein>
<reference evidence="1" key="1">
    <citation type="journal article" date="2022" name="Int. J. Mol. Sci.">
        <title>Draft Genome of Tanacetum Coccineum: Genomic Comparison of Closely Related Tanacetum-Family Plants.</title>
        <authorList>
            <person name="Yamashiro T."/>
            <person name="Shiraishi A."/>
            <person name="Nakayama K."/>
            <person name="Satake H."/>
        </authorList>
    </citation>
    <scope>NUCLEOTIDE SEQUENCE</scope>
</reference>
<keyword evidence="2" id="KW-1185">Reference proteome</keyword>
<gene>
    <name evidence="1" type="ORF">Tco_0926847</name>
</gene>
<sequence length="276" mass="31136">MPPTALYDSQLEVACLMLTSMSLELQKNLVNYNAYDMLQERKTMFEEHARQELFETTIAELHTMLKLIEKDIPKKADTPYVLAIIGGKIQKDKNEPRGAKGKGNTYDGNIFLYYCPGVLGGNTHDGNIVLYYCPGVLGGNTYDGYGYCKNLEKTVKTRETRTRERKSTQRAGRMLSKVNSGQLKSNMSLTSQEAPIGQFPKENDTRGLKKAHKEWGFYTKTLTKEAQRPLTHGCHVGNPCAPKSNPTVQVKHQMIEGMKGQDPRKARRPRSIFGRL</sequence>
<dbReference type="EMBL" id="BQNB010015136">
    <property type="protein sequence ID" value="GJT36428.1"/>
    <property type="molecule type" value="Genomic_DNA"/>
</dbReference>